<dbReference type="Proteomes" id="UP001346149">
    <property type="component" value="Unassembled WGS sequence"/>
</dbReference>
<dbReference type="AlphaFoldDB" id="A0AAN7LDT2"/>
<evidence type="ECO:0000313" key="1">
    <source>
        <dbReference type="EMBL" id="KAK4782414.1"/>
    </source>
</evidence>
<gene>
    <name evidence="1" type="ORF">SAY86_016516</name>
</gene>
<sequence>MAVAYDPQVPIGATPEYLAGYYMCDAIWLDFPPRLTSIAGAPAIGSGLMHTGTQIGQSRLLQPPKNLSAERPLQPCKAQVFLYKETREGSRKFLKKGPSLEFTLSTYS</sequence>
<reference evidence="1 2" key="1">
    <citation type="journal article" date="2023" name="Hortic Res">
        <title>Pangenome of water caltrop reveals structural variations and asymmetric subgenome divergence after allopolyploidization.</title>
        <authorList>
            <person name="Zhang X."/>
            <person name="Chen Y."/>
            <person name="Wang L."/>
            <person name="Yuan Y."/>
            <person name="Fang M."/>
            <person name="Shi L."/>
            <person name="Lu R."/>
            <person name="Comes H.P."/>
            <person name="Ma Y."/>
            <person name="Chen Y."/>
            <person name="Huang G."/>
            <person name="Zhou Y."/>
            <person name="Zheng Z."/>
            <person name="Qiu Y."/>
        </authorList>
    </citation>
    <scope>NUCLEOTIDE SEQUENCE [LARGE SCALE GENOMIC DNA]</scope>
    <source>
        <strain evidence="1">F231</strain>
    </source>
</reference>
<dbReference type="EMBL" id="JAXQNO010000016">
    <property type="protein sequence ID" value="KAK4782414.1"/>
    <property type="molecule type" value="Genomic_DNA"/>
</dbReference>
<organism evidence="1 2">
    <name type="scientific">Trapa natans</name>
    <name type="common">Water chestnut</name>
    <dbReference type="NCBI Taxonomy" id="22666"/>
    <lineage>
        <taxon>Eukaryota</taxon>
        <taxon>Viridiplantae</taxon>
        <taxon>Streptophyta</taxon>
        <taxon>Embryophyta</taxon>
        <taxon>Tracheophyta</taxon>
        <taxon>Spermatophyta</taxon>
        <taxon>Magnoliopsida</taxon>
        <taxon>eudicotyledons</taxon>
        <taxon>Gunneridae</taxon>
        <taxon>Pentapetalae</taxon>
        <taxon>rosids</taxon>
        <taxon>malvids</taxon>
        <taxon>Myrtales</taxon>
        <taxon>Lythraceae</taxon>
        <taxon>Trapa</taxon>
    </lineage>
</organism>
<name>A0AAN7LDT2_TRANT</name>
<comment type="caution">
    <text evidence="1">The sequence shown here is derived from an EMBL/GenBank/DDBJ whole genome shotgun (WGS) entry which is preliminary data.</text>
</comment>
<keyword evidence="2" id="KW-1185">Reference proteome</keyword>
<protein>
    <submittedName>
        <fullName evidence="1">Uncharacterized protein</fullName>
    </submittedName>
</protein>
<accession>A0AAN7LDT2</accession>
<proteinExistence type="predicted"/>
<evidence type="ECO:0000313" key="2">
    <source>
        <dbReference type="Proteomes" id="UP001346149"/>
    </source>
</evidence>